<keyword evidence="2" id="KW-0732">Signal</keyword>
<name>A0ABQ1FEP5_9SPHN</name>
<comment type="caution">
    <text evidence="3">The sequence shown here is derived from an EMBL/GenBank/DDBJ whole genome shotgun (WGS) entry which is preliminary data.</text>
</comment>
<feature type="compositionally biased region" description="Low complexity" evidence="1">
    <location>
        <begin position="62"/>
        <end position="74"/>
    </location>
</feature>
<evidence type="ECO:0000313" key="3">
    <source>
        <dbReference type="EMBL" id="GGA07984.1"/>
    </source>
</evidence>
<feature type="region of interest" description="Disordered" evidence="1">
    <location>
        <begin position="46"/>
        <end position="74"/>
    </location>
</feature>
<evidence type="ECO:0000256" key="1">
    <source>
        <dbReference type="SAM" id="MobiDB-lite"/>
    </source>
</evidence>
<feature type="signal peptide" evidence="2">
    <location>
        <begin position="1"/>
        <end position="20"/>
    </location>
</feature>
<dbReference type="RefSeq" id="WP_188642341.1">
    <property type="nucleotide sequence ID" value="NZ_BMID01000001.1"/>
</dbReference>
<reference evidence="4" key="1">
    <citation type="journal article" date="2019" name="Int. J. Syst. Evol. Microbiol.">
        <title>The Global Catalogue of Microorganisms (GCM) 10K type strain sequencing project: providing services to taxonomists for standard genome sequencing and annotation.</title>
        <authorList>
            <consortium name="The Broad Institute Genomics Platform"/>
            <consortium name="The Broad Institute Genome Sequencing Center for Infectious Disease"/>
            <person name="Wu L."/>
            <person name="Ma J."/>
        </authorList>
    </citation>
    <scope>NUCLEOTIDE SEQUENCE [LARGE SCALE GENOMIC DNA]</scope>
    <source>
        <strain evidence="4">CGMCC 1.15297</strain>
    </source>
</reference>
<gene>
    <name evidence="3" type="ORF">GCM10010923_17620</name>
</gene>
<proteinExistence type="predicted"/>
<dbReference type="Proteomes" id="UP000603317">
    <property type="component" value="Unassembled WGS sequence"/>
</dbReference>
<evidence type="ECO:0000313" key="4">
    <source>
        <dbReference type="Proteomes" id="UP000603317"/>
    </source>
</evidence>
<sequence length="74" mass="7732">MKTMFAAMSAAALLASPAMAAEMKCDMPCCEKDADGEMACCEKMKKAGEDGGDKPHQHPENGEPAPETPATGEE</sequence>
<evidence type="ECO:0000256" key="2">
    <source>
        <dbReference type="SAM" id="SignalP"/>
    </source>
</evidence>
<accession>A0ABQ1FEP5</accession>
<feature type="chain" id="PRO_5045636192" evidence="2">
    <location>
        <begin position="21"/>
        <end position="74"/>
    </location>
</feature>
<feature type="compositionally biased region" description="Basic and acidic residues" evidence="1">
    <location>
        <begin position="46"/>
        <end position="61"/>
    </location>
</feature>
<protein>
    <submittedName>
        <fullName evidence="3">Uncharacterized protein</fullName>
    </submittedName>
</protein>
<keyword evidence="4" id="KW-1185">Reference proteome</keyword>
<dbReference type="EMBL" id="BMID01000001">
    <property type="protein sequence ID" value="GGA07984.1"/>
    <property type="molecule type" value="Genomic_DNA"/>
</dbReference>
<organism evidence="3 4">
    <name type="scientific">Blastomonas marina</name>
    <dbReference type="NCBI Taxonomy" id="1867408"/>
    <lineage>
        <taxon>Bacteria</taxon>
        <taxon>Pseudomonadati</taxon>
        <taxon>Pseudomonadota</taxon>
        <taxon>Alphaproteobacteria</taxon>
        <taxon>Sphingomonadales</taxon>
        <taxon>Sphingomonadaceae</taxon>
        <taxon>Blastomonas</taxon>
    </lineage>
</organism>